<name>A0A1H3QKF2_9ACTN</name>
<dbReference type="EMBL" id="FNQB01000002">
    <property type="protein sequence ID" value="SDZ14074.1"/>
    <property type="molecule type" value="Genomic_DNA"/>
</dbReference>
<gene>
    <name evidence="2" type="ORF">SAMN05421684_2974</name>
</gene>
<organism evidence="2 3">
    <name type="scientific">Asanoa ishikariensis</name>
    <dbReference type="NCBI Taxonomy" id="137265"/>
    <lineage>
        <taxon>Bacteria</taxon>
        <taxon>Bacillati</taxon>
        <taxon>Actinomycetota</taxon>
        <taxon>Actinomycetes</taxon>
        <taxon>Micromonosporales</taxon>
        <taxon>Micromonosporaceae</taxon>
        <taxon>Asanoa</taxon>
    </lineage>
</organism>
<accession>A0A1H3QKF2</accession>
<feature type="region of interest" description="Disordered" evidence="1">
    <location>
        <begin position="114"/>
        <end position="143"/>
    </location>
</feature>
<protein>
    <submittedName>
        <fullName evidence="2">DivIVA domain-containing protein</fullName>
    </submittedName>
</protein>
<dbReference type="Proteomes" id="UP000199632">
    <property type="component" value="Unassembled WGS sequence"/>
</dbReference>
<proteinExistence type="predicted"/>
<keyword evidence="3" id="KW-1185">Reference proteome</keyword>
<dbReference type="AlphaFoldDB" id="A0A1H3QKF2"/>
<feature type="compositionally biased region" description="Low complexity" evidence="1">
    <location>
        <begin position="159"/>
        <end position="228"/>
    </location>
</feature>
<evidence type="ECO:0000313" key="2">
    <source>
        <dbReference type="EMBL" id="SDZ14074.1"/>
    </source>
</evidence>
<feature type="region of interest" description="Disordered" evidence="1">
    <location>
        <begin position="159"/>
        <end position="340"/>
    </location>
</feature>
<dbReference type="InterPro" id="IPR019933">
    <property type="entry name" value="DivIVA_domain"/>
</dbReference>
<dbReference type="STRING" id="137265.SAMN05421684_2974"/>
<feature type="compositionally biased region" description="Low complexity" evidence="1">
    <location>
        <begin position="237"/>
        <end position="307"/>
    </location>
</feature>
<dbReference type="NCBIfam" id="TIGR03544">
    <property type="entry name" value="DivI1A_domain"/>
    <property type="match status" value="1"/>
</dbReference>
<evidence type="ECO:0000256" key="1">
    <source>
        <dbReference type="SAM" id="MobiDB-lite"/>
    </source>
</evidence>
<evidence type="ECO:0000313" key="3">
    <source>
        <dbReference type="Proteomes" id="UP000199632"/>
    </source>
</evidence>
<reference evidence="3" key="1">
    <citation type="submission" date="2016-10" db="EMBL/GenBank/DDBJ databases">
        <authorList>
            <person name="Varghese N."/>
            <person name="Submissions S."/>
        </authorList>
    </citation>
    <scope>NUCLEOTIDE SEQUENCE [LARGE SCALE GENOMIC DNA]</scope>
    <source>
        <strain evidence="3">DSM 44718</strain>
    </source>
</reference>
<sequence>MGQLLLIVVVAVTVAAVVFGVTVLVSGRDPGLSPAEPDGRALPLPTTRPLLEADLGDVRFDLATRGYRMAQVDQALRRAAYDIGYKDELIGVLEAEVNALREGRVLDADALRRAREAAQAPPPPAPAATEPGKPGWTEFTRPADSDEIADEPTAAVPAETAVAEPAPTESVDAPSAPVPAASDAADPAAEVAPDQAEPAAAEQDPKPAQAAATAVVSEPEPAAPAESAGPTVVSAPAATDSTAAIEPAAAAQSSGSEQASGVEPASATEPAAPAKARAPRKTPATRTSRPTKRAAAAAAEPNEAESPGVSPEGAPIRKSAIESETSEVAAPTEDAESARR</sequence>